<feature type="compositionally biased region" description="Basic residues" evidence="1">
    <location>
        <begin position="1"/>
        <end position="10"/>
    </location>
</feature>
<dbReference type="EMBL" id="BK016126">
    <property type="protein sequence ID" value="DAF97142.1"/>
    <property type="molecule type" value="Genomic_DNA"/>
</dbReference>
<organism evidence="2">
    <name type="scientific">Siphoviridae sp. cthae16</name>
    <dbReference type="NCBI Taxonomy" id="2825617"/>
    <lineage>
        <taxon>Viruses</taxon>
        <taxon>Duplodnaviria</taxon>
        <taxon>Heunggongvirae</taxon>
        <taxon>Uroviricota</taxon>
        <taxon>Caudoviricetes</taxon>
    </lineage>
</organism>
<sequence>MTINVRRSRSWPKLDDITDPLSGFAETDFEDGDLPF</sequence>
<evidence type="ECO:0000313" key="2">
    <source>
        <dbReference type="EMBL" id="DAF97142.1"/>
    </source>
</evidence>
<protein>
    <submittedName>
        <fullName evidence="2">Uncharacterized protein</fullName>
    </submittedName>
</protein>
<feature type="compositionally biased region" description="Acidic residues" evidence="1">
    <location>
        <begin position="27"/>
        <end position="36"/>
    </location>
</feature>
<feature type="region of interest" description="Disordered" evidence="1">
    <location>
        <begin position="1"/>
        <end position="36"/>
    </location>
</feature>
<name>A0A8S5URZ5_9CAUD</name>
<reference evidence="2" key="1">
    <citation type="journal article" date="2021" name="Proc. Natl. Acad. Sci. U.S.A.">
        <title>A Catalog of Tens of Thousands of Viruses from Human Metagenomes Reveals Hidden Associations with Chronic Diseases.</title>
        <authorList>
            <person name="Tisza M.J."/>
            <person name="Buck C.B."/>
        </authorList>
    </citation>
    <scope>NUCLEOTIDE SEQUENCE</scope>
    <source>
        <strain evidence="2">Cthae16</strain>
    </source>
</reference>
<accession>A0A8S5URZ5</accession>
<evidence type="ECO:0000256" key="1">
    <source>
        <dbReference type="SAM" id="MobiDB-lite"/>
    </source>
</evidence>
<proteinExistence type="predicted"/>